<sequence length="211" mass="24038">QAVGEAGISSLCVTYGKYLLPKVAIRSRAYSSNLRTPCVLSSLLDHCENPELFEIVCHVVEELLLAIDVGSQEWLILILRAMLSFGIAVGKWFPDVKPEEVEYDEDDLDKKAPKPDFVISINNVLMRTKHLLFSSHIPVRLLVLKILDVCLKDLQHFPDDYLPMIHQNWLAVLDCLQEKNLNVRVDAFKVTILKNPNLFLFVIMCALFTLF</sequence>
<evidence type="ECO:0000313" key="4">
    <source>
        <dbReference type="WBParaSite" id="BPAG_0000685801-mRNA-1"/>
    </source>
</evidence>
<reference evidence="2 3" key="2">
    <citation type="submission" date="2018-11" db="EMBL/GenBank/DDBJ databases">
        <authorList>
            <consortium name="Pathogen Informatics"/>
        </authorList>
    </citation>
    <scope>NUCLEOTIDE SEQUENCE [LARGE SCALE GENOMIC DNA]</scope>
</reference>
<dbReference type="STRING" id="6280.A0A0N4TF70"/>
<proteinExistence type="predicted"/>
<feature type="domain" description="TTI1 C-terminal TPR" evidence="1">
    <location>
        <begin position="97"/>
        <end position="190"/>
    </location>
</feature>
<accession>A0A0N4TF70</accession>
<dbReference type="SUPFAM" id="SSF48371">
    <property type="entry name" value="ARM repeat"/>
    <property type="match status" value="1"/>
</dbReference>
<dbReference type="PANTHER" id="PTHR18460">
    <property type="entry name" value="TEL2 INTERACTING PROTEIN 1 TTI1 FAMILY MEMBER"/>
    <property type="match status" value="1"/>
</dbReference>
<organism evidence="4">
    <name type="scientific">Brugia pahangi</name>
    <name type="common">Filarial nematode worm</name>
    <dbReference type="NCBI Taxonomy" id="6280"/>
    <lineage>
        <taxon>Eukaryota</taxon>
        <taxon>Metazoa</taxon>
        <taxon>Ecdysozoa</taxon>
        <taxon>Nematoda</taxon>
        <taxon>Chromadorea</taxon>
        <taxon>Rhabditida</taxon>
        <taxon>Spirurina</taxon>
        <taxon>Spiruromorpha</taxon>
        <taxon>Filarioidea</taxon>
        <taxon>Onchocercidae</taxon>
        <taxon>Brugia</taxon>
    </lineage>
</organism>
<evidence type="ECO:0000313" key="3">
    <source>
        <dbReference type="Proteomes" id="UP000278627"/>
    </source>
</evidence>
<dbReference type="Proteomes" id="UP000278627">
    <property type="component" value="Unassembled WGS sequence"/>
</dbReference>
<dbReference type="PANTHER" id="PTHR18460:SF3">
    <property type="entry name" value="TELO2-INTERACTING PROTEIN 1 HOMOLOG"/>
    <property type="match status" value="1"/>
</dbReference>
<reference evidence="4" key="1">
    <citation type="submission" date="2017-02" db="UniProtKB">
        <authorList>
            <consortium name="WormBaseParasite"/>
        </authorList>
    </citation>
    <scope>IDENTIFICATION</scope>
</reference>
<dbReference type="InterPro" id="IPR016024">
    <property type="entry name" value="ARM-type_fold"/>
</dbReference>
<dbReference type="GO" id="GO:0005737">
    <property type="term" value="C:cytoplasm"/>
    <property type="evidence" value="ECO:0007669"/>
    <property type="project" value="TreeGrafter"/>
</dbReference>
<dbReference type="InterPro" id="IPR052587">
    <property type="entry name" value="TELO2-interacting_protein_1"/>
</dbReference>
<evidence type="ECO:0000313" key="2">
    <source>
        <dbReference type="EMBL" id="VDN88009.1"/>
    </source>
</evidence>
<protein>
    <submittedName>
        <fullName evidence="4">HEAT repeat-containing protein 2</fullName>
    </submittedName>
</protein>
<dbReference type="InterPro" id="IPR057567">
    <property type="entry name" value="TPR_TTI1_C"/>
</dbReference>
<gene>
    <name evidence="2" type="ORF">BPAG_LOCUS6823</name>
</gene>
<dbReference type="EMBL" id="UZAD01006807">
    <property type="protein sequence ID" value="VDN88009.1"/>
    <property type="molecule type" value="Genomic_DNA"/>
</dbReference>
<keyword evidence="3" id="KW-1185">Reference proteome</keyword>
<dbReference type="Pfam" id="PF24181">
    <property type="entry name" value="TPR_TTI1_C"/>
    <property type="match status" value="1"/>
</dbReference>
<dbReference type="WBParaSite" id="BPAG_0000685801-mRNA-1">
    <property type="protein sequence ID" value="BPAG_0000685801-mRNA-1"/>
    <property type="gene ID" value="BPAG_0000685801"/>
</dbReference>
<dbReference type="AlphaFoldDB" id="A0A0N4TF70"/>
<evidence type="ECO:0000259" key="1">
    <source>
        <dbReference type="Pfam" id="PF24181"/>
    </source>
</evidence>
<name>A0A0N4TF70_BRUPA</name>